<evidence type="ECO:0000256" key="11">
    <source>
        <dbReference type="PIRNR" id="PIRNR038146"/>
    </source>
</evidence>
<evidence type="ECO:0000256" key="7">
    <source>
        <dbReference type="ARBA" id="ARBA00022840"/>
    </source>
</evidence>
<dbReference type="InterPro" id="IPR000687">
    <property type="entry name" value="RIO_kinase"/>
</dbReference>
<dbReference type="EMBL" id="OB661098">
    <property type="protein sequence ID" value="CAD7227303.1"/>
    <property type="molecule type" value="Genomic_DNA"/>
</dbReference>
<keyword evidence="8 11" id="KW-0460">Magnesium</keyword>
<evidence type="ECO:0000256" key="1">
    <source>
        <dbReference type="ARBA" id="ARBA00009196"/>
    </source>
</evidence>
<evidence type="ECO:0000313" key="13">
    <source>
        <dbReference type="EMBL" id="CAD7227303.1"/>
    </source>
</evidence>
<evidence type="ECO:0000256" key="10">
    <source>
        <dbReference type="ARBA" id="ARBA00048679"/>
    </source>
</evidence>
<dbReference type="SUPFAM" id="SSF56112">
    <property type="entry name" value="Protein kinase-like (PK-like)"/>
    <property type="match status" value="1"/>
</dbReference>
<dbReference type="AlphaFoldDB" id="A0A7R8WDG5"/>
<feature type="compositionally biased region" description="Basic and acidic residues" evidence="12">
    <location>
        <begin position="546"/>
        <end position="555"/>
    </location>
</feature>
<dbReference type="SMART" id="SM00090">
    <property type="entry name" value="RIO"/>
    <property type="match status" value="1"/>
</dbReference>
<keyword evidence="7" id="KW-0067">ATP-binding</keyword>
<dbReference type="GO" id="GO:0004674">
    <property type="term" value="F:protein serine/threonine kinase activity"/>
    <property type="evidence" value="ECO:0007669"/>
    <property type="project" value="UniProtKB-UniRule"/>
</dbReference>
<comment type="catalytic activity">
    <reaction evidence="9 11">
        <text>L-threonyl-[protein] + ATP = O-phospho-L-threonyl-[protein] + ADP + H(+)</text>
        <dbReference type="Rhea" id="RHEA:46608"/>
        <dbReference type="Rhea" id="RHEA-COMP:11060"/>
        <dbReference type="Rhea" id="RHEA-COMP:11605"/>
        <dbReference type="ChEBI" id="CHEBI:15378"/>
        <dbReference type="ChEBI" id="CHEBI:30013"/>
        <dbReference type="ChEBI" id="CHEBI:30616"/>
        <dbReference type="ChEBI" id="CHEBI:61977"/>
        <dbReference type="ChEBI" id="CHEBI:456216"/>
        <dbReference type="EC" id="2.7.11.1"/>
    </reaction>
</comment>
<name>A0A7R8WDG5_9CRUS</name>
<dbReference type="PIRSF" id="PIRSF038146">
    <property type="entry name" value="Ser/Thr_PK_RIO3"/>
    <property type="match status" value="1"/>
</dbReference>
<keyword evidence="2 11" id="KW-0723">Serine/threonine-protein kinase</keyword>
<accession>A0A7R8WDG5</accession>
<dbReference type="Gene3D" id="3.30.200.20">
    <property type="entry name" value="Phosphorylase Kinase, domain 1"/>
    <property type="match status" value="1"/>
</dbReference>
<sequence length="555" mass="62559">MASGGEVKPVTPTADIKAGPSSTSPWGKPNVWGTPTSASSVGDAVTESPSFQDIMSEELARSLAPVLDVSTSSKDNTLVAQSALLASAAAAEGEEGLTNDEVIARLLQAEFDKEYNERISREAQKLNGNSKVKVSYEQYLFNRYREALEESDEDLDDDKVLRDLDSFEARERTDPLQLGRCGYRKDALSGEIRTKHDTVKTGRDNAKRVMELPPGMLTGDGGSFDMSLNNRVYNELKNHARSDTYRRQKVKDKTELSTAIQAMDQTTRLIVYKLVNRGVLDEVNGTIATGKESIVLYASGAEEPDIPMAKDVVIKVFKTTLDDYKTRGKYLKDDYRFKDCLSRLNPRTLITSWAQKELQNLHRMRTAGIPCPEPYYLKKHVLIMSMIGRKGFPAPKIRDIHLSLAEWELAYSQVVELMKSMYHGAELVHCDLSEYNILYFEGQCYFIDVSQAILKSSKSAHEYLYRDCKNICKFFDKQGVHAVPSPAELFRIVSGLPFDPDSMDFEQQIRNYEKDEECLTFQVSEQEDPFEFLWEQTHGEANSDAQGKEVTPEDS</sequence>
<reference evidence="13" key="1">
    <citation type="submission" date="2020-11" db="EMBL/GenBank/DDBJ databases">
        <authorList>
            <person name="Tran Van P."/>
        </authorList>
    </citation>
    <scope>NUCLEOTIDE SEQUENCE</scope>
</reference>
<evidence type="ECO:0000256" key="12">
    <source>
        <dbReference type="SAM" id="MobiDB-lite"/>
    </source>
</evidence>
<organism evidence="13">
    <name type="scientific">Cyprideis torosa</name>
    <dbReference type="NCBI Taxonomy" id="163714"/>
    <lineage>
        <taxon>Eukaryota</taxon>
        <taxon>Metazoa</taxon>
        <taxon>Ecdysozoa</taxon>
        <taxon>Arthropoda</taxon>
        <taxon>Crustacea</taxon>
        <taxon>Oligostraca</taxon>
        <taxon>Ostracoda</taxon>
        <taxon>Podocopa</taxon>
        <taxon>Podocopida</taxon>
        <taxon>Cytherocopina</taxon>
        <taxon>Cytheroidea</taxon>
        <taxon>Cytherideidae</taxon>
        <taxon>Cyprideis</taxon>
    </lineage>
</organism>
<dbReference type="OrthoDB" id="205248at2759"/>
<dbReference type="EC" id="2.7.11.1" evidence="11"/>
<dbReference type="GO" id="GO:0046872">
    <property type="term" value="F:metal ion binding"/>
    <property type="evidence" value="ECO:0007669"/>
    <property type="project" value="UniProtKB-UniRule"/>
</dbReference>
<protein>
    <recommendedName>
        <fullName evidence="11">Serine/threonine-protein kinase RIO3</fullName>
        <ecNumber evidence="11">2.7.11.1</ecNumber>
    </recommendedName>
</protein>
<dbReference type="Gene3D" id="1.10.510.10">
    <property type="entry name" value="Transferase(Phosphotransferase) domain 1"/>
    <property type="match status" value="1"/>
</dbReference>
<evidence type="ECO:0000256" key="3">
    <source>
        <dbReference type="ARBA" id="ARBA00022679"/>
    </source>
</evidence>
<dbReference type="Pfam" id="PF01163">
    <property type="entry name" value="RIO1"/>
    <property type="match status" value="1"/>
</dbReference>
<evidence type="ECO:0000256" key="6">
    <source>
        <dbReference type="ARBA" id="ARBA00022777"/>
    </source>
</evidence>
<keyword evidence="6 11" id="KW-0418">Kinase</keyword>
<gene>
    <name evidence="13" type="ORF">CTOB1V02_LOCUS5211</name>
</gene>
<dbReference type="InterPro" id="IPR011009">
    <property type="entry name" value="Kinase-like_dom_sf"/>
</dbReference>
<dbReference type="GO" id="GO:0005524">
    <property type="term" value="F:ATP binding"/>
    <property type="evidence" value="ECO:0007669"/>
    <property type="project" value="UniProtKB-UniRule"/>
</dbReference>
<evidence type="ECO:0000256" key="8">
    <source>
        <dbReference type="ARBA" id="ARBA00022842"/>
    </source>
</evidence>
<keyword evidence="3 11" id="KW-0808">Transferase</keyword>
<dbReference type="PANTHER" id="PTHR45723">
    <property type="entry name" value="SERINE/THREONINE-PROTEIN KINASE RIO1"/>
    <property type="match status" value="1"/>
</dbReference>
<keyword evidence="5 11" id="KW-0547">Nucleotide-binding</keyword>
<feature type="region of interest" description="Disordered" evidence="12">
    <location>
        <begin position="536"/>
        <end position="555"/>
    </location>
</feature>
<comment type="cofactor">
    <cofactor evidence="11">
        <name>Mg(2+)</name>
        <dbReference type="ChEBI" id="CHEBI:18420"/>
    </cofactor>
</comment>
<keyword evidence="4 11" id="KW-0479">Metal-binding</keyword>
<dbReference type="InterPro" id="IPR051272">
    <property type="entry name" value="RIO-type_Ser/Thr_kinase"/>
</dbReference>
<evidence type="ECO:0000256" key="4">
    <source>
        <dbReference type="ARBA" id="ARBA00022723"/>
    </source>
</evidence>
<dbReference type="InterPro" id="IPR017406">
    <property type="entry name" value="Ser/Thr_kinase_Rio3"/>
</dbReference>
<comment type="catalytic activity">
    <reaction evidence="10 11">
        <text>L-seryl-[protein] + ATP = O-phospho-L-seryl-[protein] + ADP + H(+)</text>
        <dbReference type="Rhea" id="RHEA:17989"/>
        <dbReference type="Rhea" id="RHEA-COMP:9863"/>
        <dbReference type="Rhea" id="RHEA-COMP:11604"/>
        <dbReference type="ChEBI" id="CHEBI:15378"/>
        <dbReference type="ChEBI" id="CHEBI:29999"/>
        <dbReference type="ChEBI" id="CHEBI:30616"/>
        <dbReference type="ChEBI" id="CHEBI:83421"/>
        <dbReference type="ChEBI" id="CHEBI:456216"/>
        <dbReference type="EC" id="2.7.11.1"/>
    </reaction>
</comment>
<dbReference type="InterPro" id="IPR018934">
    <property type="entry name" value="RIO_dom"/>
</dbReference>
<evidence type="ECO:0000256" key="5">
    <source>
        <dbReference type="ARBA" id="ARBA00022741"/>
    </source>
</evidence>
<evidence type="ECO:0000256" key="2">
    <source>
        <dbReference type="ARBA" id="ARBA00022527"/>
    </source>
</evidence>
<proteinExistence type="inferred from homology"/>
<comment type="similarity">
    <text evidence="1 11">Belongs to the protein kinase superfamily. RIO-type Ser/Thr kinase family.</text>
</comment>
<evidence type="ECO:0000256" key="9">
    <source>
        <dbReference type="ARBA" id="ARBA00047899"/>
    </source>
</evidence>
<feature type="region of interest" description="Disordered" evidence="12">
    <location>
        <begin position="1"/>
        <end position="45"/>
    </location>
</feature>